<evidence type="ECO:0000256" key="6">
    <source>
        <dbReference type="ARBA" id="ARBA00022801"/>
    </source>
</evidence>
<dbReference type="HAMAP" id="MF_00248">
    <property type="entry name" value="HslV"/>
    <property type="match status" value="1"/>
</dbReference>
<dbReference type="NCBIfam" id="NF003964">
    <property type="entry name" value="PRK05456.1"/>
    <property type="match status" value="1"/>
</dbReference>
<keyword evidence="7 8" id="KW-0915">Sodium</keyword>
<dbReference type="GO" id="GO:0009376">
    <property type="term" value="C:HslUV protease complex"/>
    <property type="evidence" value="ECO:0007669"/>
    <property type="project" value="UniProtKB-UniRule"/>
</dbReference>
<keyword evidence="8" id="KW-0888">Threonine protease</keyword>
<keyword evidence="8" id="KW-0021">Allosteric enzyme</keyword>
<dbReference type="NCBIfam" id="TIGR03692">
    <property type="entry name" value="ATP_dep_HslV"/>
    <property type="match status" value="1"/>
</dbReference>
<evidence type="ECO:0000256" key="2">
    <source>
        <dbReference type="ARBA" id="ARBA00006053"/>
    </source>
</evidence>
<comment type="subunit">
    <text evidence="8">A double ring-shaped homohexamer of HslV is capped on each side by a ring-shaped HslU homohexamer. The assembly of the HslU/HslV complex is dependent on binding of ATP.</text>
</comment>
<keyword evidence="5 8" id="KW-0479">Metal-binding</keyword>
<proteinExistence type="inferred from homology"/>
<dbReference type="AlphaFoldDB" id="A0A2N1PSS5"/>
<dbReference type="GO" id="GO:0051603">
    <property type="term" value="P:proteolysis involved in protein catabolic process"/>
    <property type="evidence" value="ECO:0007669"/>
    <property type="project" value="InterPro"/>
</dbReference>
<keyword evidence="4 8" id="KW-0645">Protease</keyword>
<comment type="subcellular location">
    <subcellularLocation>
        <location evidence="1 8">Cytoplasm</location>
    </subcellularLocation>
</comment>
<evidence type="ECO:0000256" key="3">
    <source>
        <dbReference type="ARBA" id="ARBA00022490"/>
    </source>
</evidence>
<organism evidence="9 10">
    <name type="scientific">Candidatus Wallbacteria bacterium HGW-Wallbacteria-1</name>
    <dbReference type="NCBI Taxonomy" id="2013854"/>
    <lineage>
        <taxon>Bacteria</taxon>
        <taxon>Candidatus Walliibacteriota</taxon>
    </lineage>
</organism>
<dbReference type="PROSITE" id="PS51476">
    <property type="entry name" value="PROTEASOME_BETA_2"/>
    <property type="match status" value="1"/>
</dbReference>
<dbReference type="SUPFAM" id="SSF56235">
    <property type="entry name" value="N-terminal nucleophile aminohydrolases (Ntn hydrolases)"/>
    <property type="match status" value="1"/>
</dbReference>
<comment type="caution">
    <text evidence="9">The sequence shown here is derived from an EMBL/GenBank/DDBJ whole genome shotgun (WGS) entry which is preliminary data.</text>
</comment>
<evidence type="ECO:0000256" key="4">
    <source>
        <dbReference type="ARBA" id="ARBA00022670"/>
    </source>
</evidence>
<dbReference type="InterPro" id="IPR023333">
    <property type="entry name" value="Proteasome_suB-type"/>
</dbReference>
<dbReference type="InterPro" id="IPR001353">
    <property type="entry name" value="Proteasome_sua/b"/>
</dbReference>
<keyword evidence="6 8" id="KW-0378">Hydrolase</keyword>
<protein>
    <recommendedName>
        <fullName evidence="8">ATP-dependent protease subunit HslV</fullName>
        <ecNumber evidence="8">3.4.25.2</ecNumber>
    </recommendedName>
</protein>
<comment type="activity regulation">
    <text evidence="8">Allosterically activated by HslU binding.</text>
</comment>
<comment type="function">
    <text evidence="8">Protease subunit of a proteasome-like degradation complex believed to be a general protein degrading machinery.</text>
</comment>
<dbReference type="PIRSF" id="PIRSF039093">
    <property type="entry name" value="HslV"/>
    <property type="match status" value="1"/>
</dbReference>
<dbReference type="Pfam" id="PF00227">
    <property type="entry name" value="Proteasome"/>
    <property type="match status" value="1"/>
</dbReference>
<feature type="binding site" evidence="8">
    <location>
        <position position="165"/>
    </location>
    <ligand>
        <name>Na(+)</name>
        <dbReference type="ChEBI" id="CHEBI:29101"/>
    </ligand>
</feature>
<feature type="binding site" evidence="8">
    <location>
        <position position="162"/>
    </location>
    <ligand>
        <name>Na(+)</name>
        <dbReference type="ChEBI" id="CHEBI:29101"/>
    </ligand>
</feature>
<evidence type="ECO:0000313" key="9">
    <source>
        <dbReference type="EMBL" id="PKK91391.1"/>
    </source>
</evidence>
<dbReference type="GO" id="GO:0004298">
    <property type="term" value="F:threonine-type endopeptidase activity"/>
    <property type="evidence" value="ECO:0007669"/>
    <property type="project" value="UniProtKB-KW"/>
</dbReference>
<gene>
    <name evidence="8" type="primary">hslV</name>
    <name evidence="9" type="ORF">CVV64_06405</name>
</gene>
<evidence type="ECO:0000313" key="10">
    <source>
        <dbReference type="Proteomes" id="UP000233256"/>
    </source>
</evidence>
<evidence type="ECO:0000256" key="7">
    <source>
        <dbReference type="ARBA" id="ARBA00023053"/>
    </source>
</evidence>
<feature type="active site" evidence="8">
    <location>
        <position position="7"/>
    </location>
</feature>
<dbReference type="GO" id="GO:0005839">
    <property type="term" value="C:proteasome core complex"/>
    <property type="evidence" value="ECO:0007669"/>
    <property type="project" value="InterPro"/>
</dbReference>
<evidence type="ECO:0000256" key="8">
    <source>
        <dbReference type="HAMAP-Rule" id="MF_00248"/>
    </source>
</evidence>
<dbReference type="GO" id="GO:0046872">
    <property type="term" value="F:metal ion binding"/>
    <property type="evidence" value="ECO:0007669"/>
    <property type="project" value="UniProtKB-KW"/>
</dbReference>
<sequence>MEPFRGTTVLGIRKNGVTAIAADGQVTMGNVVVKGTAAKVRRLHDGKVIAGFAGSSADAFALFERFSGHLEKHVGNLQRAAVGLASEWRTDKSLRRLEALLLVADRENILVISGAGDVIEPDDGIAGIGSGGPLAVSAARALARHSSLESMDIARESLIIASELCIYTNGNIRVEVLES</sequence>
<dbReference type="CDD" id="cd01913">
    <property type="entry name" value="protease_HslV"/>
    <property type="match status" value="1"/>
</dbReference>
<dbReference type="InterPro" id="IPR022281">
    <property type="entry name" value="ATP-dep_Prtase_HsIV_su"/>
</dbReference>
<evidence type="ECO:0000256" key="5">
    <source>
        <dbReference type="ARBA" id="ARBA00022723"/>
    </source>
</evidence>
<dbReference type="InterPro" id="IPR029055">
    <property type="entry name" value="Ntn_hydrolases_N"/>
</dbReference>
<comment type="catalytic activity">
    <reaction evidence="8">
        <text>ATP-dependent cleavage of peptide bonds with broad specificity.</text>
        <dbReference type="EC" id="3.4.25.2"/>
    </reaction>
</comment>
<dbReference type="Proteomes" id="UP000233256">
    <property type="component" value="Unassembled WGS sequence"/>
</dbReference>
<comment type="similarity">
    <text evidence="2 8">Belongs to the peptidase T1B family. HslV subfamily.</text>
</comment>
<evidence type="ECO:0000256" key="1">
    <source>
        <dbReference type="ARBA" id="ARBA00004496"/>
    </source>
</evidence>
<dbReference type="EMBL" id="PGXC01000003">
    <property type="protein sequence ID" value="PKK91391.1"/>
    <property type="molecule type" value="Genomic_DNA"/>
</dbReference>
<feature type="binding site" evidence="8">
    <location>
        <position position="168"/>
    </location>
    <ligand>
        <name>Na(+)</name>
        <dbReference type="ChEBI" id="CHEBI:29101"/>
    </ligand>
</feature>
<keyword evidence="3 8" id="KW-0963">Cytoplasm</keyword>
<name>A0A2N1PSS5_9BACT</name>
<dbReference type="EC" id="3.4.25.2" evidence="8"/>
<reference evidence="9 10" key="1">
    <citation type="journal article" date="2017" name="ISME J.">
        <title>Potential for microbial H2 and metal transformations associated with novel bacteria and archaea in deep terrestrial subsurface sediments.</title>
        <authorList>
            <person name="Hernsdorf A.W."/>
            <person name="Amano Y."/>
            <person name="Miyakawa K."/>
            <person name="Ise K."/>
            <person name="Suzuki Y."/>
            <person name="Anantharaman K."/>
            <person name="Probst A."/>
            <person name="Burstein D."/>
            <person name="Thomas B.C."/>
            <person name="Banfield J.F."/>
        </authorList>
    </citation>
    <scope>NUCLEOTIDE SEQUENCE [LARGE SCALE GENOMIC DNA]</scope>
    <source>
        <strain evidence="9">HGW-Wallbacteria-1</strain>
    </source>
</reference>
<dbReference type="Gene3D" id="3.60.20.10">
    <property type="entry name" value="Glutamine Phosphoribosylpyrophosphate, subunit 1, domain 1"/>
    <property type="match status" value="1"/>
</dbReference>
<dbReference type="PANTHER" id="PTHR32194">
    <property type="entry name" value="METALLOPROTEASE TLDD"/>
    <property type="match status" value="1"/>
</dbReference>
<dbReference type="PANTHER" id="PTHR32194:SF0">
    <property type="entry name" value="ATP-DEPENDENT PROTEASE SUBUNIT HSLV"/>
    <property type="match status" value="1"/>
</dbReference>
<accession>A0A2N1PSS5</accession>